<protein>
    <recommendedName>
        <fullName evidence="3">DUF2064 domain-containing protein</fullName>
    </recommendedName>
</protein>
<dbReference type="eggNOG" id="arCOG04551">
    <property type="taxonomic scope" value="Archaea"/>
</dbReference>
<dbReference type="InterPro" id="IPR018641">
    <property type="entry name" value="Trfase_1_rSAM/seldom-assoc"/>
</dbReference>
<organism evidence="1 2">
    <name type="scientific">Haladaptatus paucihalophilus DX253</name>
    <dbReference type="NCBI Taxonomy" id="797209"/>
    <lineage>
        <taxon>Archaea</taxon>
        <taxon>Methanobacteriati</taxon>
        <taxon>Methanobacteriota</taxon>
        <taxon>Stenosarchaea group</taxon>
        <taxon>Halobacteria</taxon>
        <taxon>Halobacteriales</taxon>
        <taxon>Haladaptataceae</taxon>
        <taxon>Haladaptatus</taxon>
    </lineage>
</organism>
<gene>
    <name evidence="1" type="ORF">ZOD2009_04352</name>
</gene>
<evidence type="ECO:0000313" key="2">
    <source>
        <dbReference type="Proteomes" id="UP000003751"/>
    </source>
</evidence>
<dbReference type="PANTHER" id="PTHR36529">
    <property type="entry name" value="SLL1095 PROTEIN"/>
    <property type="match status" value="1"/>
</dbReference>
<dbReference type="AlphaFoldDB" id="E7QQ00"/>
<comment type="caution">
    <text evidence="1">The sequence shown here is derived from an EMBL/GenBank/DDBJ whole genome shotgun (WGS) entry which is preliminary data.</text>
</comment>
<dbReference type="Proteomes" id="UP000003751">
    <property type="component" value="Unassembled WGS sequence"/>
</dbReference>
<dbReference type="PANTHER" id="PTHR36529:SF1">
    <property type="entry name" value="GLYCOSYLTRANSFERASE"/>
    <property type="match status" value="1"/>
</dbReference>
<accession>E7QQ00</accession>
<dbReference type="Gene3D" id="3.90.550.10">
    <property type="entry name" value="Spore Coat Polysaccharide Biosynthesis Protein SpsA, Chain A"/>
    <property type="match status" value="1"/>
</dbReference>
<dbReference type="PATRIC" id="fig|797209.4.peg.860"/>
<dbReference type="InterPro" id="IPR029044">
    <property type="entry name" value="Nucleotide-diphossugar_trans"/>
</dbReference>
<reference evidence="1 2" key="1">
    <citation type="journal article" date="2014" name="ISME J.">
        <title>Trehalose/2-sulfotrehalose biosynthesis and glycine-betaine uptake are widely spread mechanisms for osmoadaptation in the Halobacteriales.</title>
        <authorList>
            <person name="Youssef N.H."/>
            <person name="Savage-Ashlock K.N."/>
            <person name="McCully A.L."/>
            <person name="Luedtke B."/>
            <person name="Shaw E.I."/>
            <person name="Hoff W.D."/>
            <person name="Elshahed M.S."/>
        </authorList>
    </citation>
    <scope>NUCLEOTIDE SEQUENCE [LARGE SCALE GENOMIC DNA]</scope>
    <source>
        <strain evidence="1 2">DX253</strain>
    </source>
</reference>
<dbReference type="SUPFAM" id="SSF53448">
    <property type="entry name" value="Nucleotide-diphospho-sugar transferases"/>
    <property type="match status" value="1"/>
</dbReference>
<dbReference type="EMBL" id="AEMG01000004">
    <property type="protein sequence ID" value="EFW93064.1"/>
    <property type="molecule type" value="Genomic_DNA"/>
</dbReference>
<sequence length="263" mass="28472">MVAFKALPHRRAGMTTIAVLADPPREGFVLPELPETSPLSASEATELYAAMLKDTFLAAANSGGELLVNYRPDDQIPDEYEGAGSSEEELRALAEEALDDVSDVRFEVQVGETFSGRAGNTATHLLEEEGVTSVAIVDGTAPMLTRKEIDSAAMKLRRSEVVLGPADDGRLYYLGATGTIDFDDVYTVPELETATHRAVDAGHDVDYLPSMTSVVTGEDLRSLIPLLNARIAAERIVPVNTASYLHELGVRVEERDGERKLVR</sequence>
<proteinExistence type="predicted"/>
<dbReference type="Pfam" id="PF09837">
    <property type="entry name" value="DUF2064"/>
    <property type="match status" value="1"/>
</dbReference>
<name>E7QQ00_HALPU</name>
<evidence type="ECO:0008006" key="3">
    <source>
        <dbReference type="Google" id="ProtNLM"/>
    </source>
</evidence>
<evidence type="ECO:0000313" key="1">
    <source>
        <dbReference type="EMBL" id="EFW93064.1"/>
    </source>
</evidence>